<dbReference type="VEuPathDB" id="FungiDB:EYZ11_009239"/>
<dbReference type="EMBL" id="SOSA01000429">
    <property type="protein sequence ID" value="THC91289.1"/>
    <property type="molecule type" value="Genomic_DNA"/>
</dbReference>
<dbReference type="Gene3D" id="2.60.40.2970">
    <property type="match status" value="1"/>
</dbReference>
<keyword evidence="2" id="KW-1185">Reference proteome</keyword>
<accession>A0A4S3J8D8</accession>
<proteinExistence type="predicted"/>
<dbReference type="AlphaFoldDB" id="A0A4S3J8D8"/>
<evidence type="ECO:0000313" key="1">
    <source>
        <dbReference type="EMBL" id="THC91289.1"/>
    </source>
</evidence>
<gene>
    <name evidence="1" type="ORF">EYZ11_009239</name>
</gene>
<comment type="caution">
    <text evidence="1">The sequence shown here is derived from an EMBL/GenBank/DDBJ whole genome shotgun (WGS) entry which is preliminary data.</text>
</comment>
<evidence type="ECO:0000313" key="2">
    <source>
        <dbReference type="Proteomes" id="UP000308092"/>
    </source>
</evidence>
<reference evidence="1 2" key="1">
    <citation type="submission" date="2019-03" db="EMBL/GenBank/DDBJ databases">
        <title>The genome sequence of a newly discovered highly antifungal drug resistant Aspergillus species, Aspergillus tanneri NIH 1004.</title>
        <authorList>
            <person name="Mounaud S."/>
            <person name="Singh I."/>
            <person name="Joardar V."/>
            <person name="Pakala S."/>
            <person name="Pakala S."/>
            <person name="Venepally P."/>
            <person name="Hoover J."/>
            <person name="Nierman W."/>
            <person name="Chung J."/>
            <person name="Losada L."/>
        </authorList>
    </citation>
    <scope>NUCLEOTIDE SEQUENCE [LARGE SCALE GENOMIC DNA]</scope>
    <source>
        <strain evidence="1 2">NIH1004</strain>
    </source>
</reference>
<name>A0A4S3J8D8_9EURO</name>
<protein>
    <submittedName>
        <fullName evidence="1">Uncharacterized protein</fullName>
    </submittedName>
</protein>
<dbReference type="Proteomes" id="UP000308092">
    <property type="component" value="Unassembled WGS sequence"/>
</dbReference>
<organism evidence="1 2">
    <name type="scientific">Aspergillus tanneri</name>
    <dbReference type="NCBI Taxonomy" id="1220188"/>
    <lineage>
        <taxon>Eukaryota</taxon>
        <taxon>Fungi</taxon>
        <taxon>Dikarya</taxon>
        <taxon>Ascomycota</taxon>
        <taxon>Pezizomycotina</taxon>
        <taxon>Eurotiomycetes</taxon>
        <taxon>Eurotiomycetidae</taxon>
        <taxon>Eurotiales</taxon>
        <taxon>Aspergillaceae</taxon>
        <taxon>Aspergillus</taxon>
        <taxon>Aspergillus subgen. Circumdati</taxon>
    </lineage>
</organism>
<sequence>MPEAILRTPRDAFSTVALLDKVKPFRANKASIVKLVKPHLAKRRYERHREITGGVRCWQVMNKQRMQPKSATQHPSTKQKTRLNEIMACAAQLPFSRSPEAAGGFDFISTNNPSHSLSLESLRLASASTYFSSRTFAEFSMASPASLTVPLAVALSPPVLNFSQPAIPIHVAIHNVAATPVTLVNWNTPLDPRAAVLGVFEVSDTNNNPVPLDSIKISRRLPPSTDELVEIPAGQAVETVVHLPSVGLVGGREYTVQAKGIWHAVWSRARDEVSGSQLERFENATRAEFISNEITVDSSTSTCNE</sequence>